<evidence type="ECO:0000256" key="1">
    <source>
        <dbReference type="ARBA" id="ARBA00010139"/>
    </source>
</evidence>
<comment type="similarity">
    <text evidence="1">Belongs to the FAD-binding monooxygenase family.</text>
</comment>
<dbReference type="InterPro" id="IPR051209">
    <property type="entry name" value="FAD-bind_Monooxygenase_sf"/>
</dbReference>
<name>A0A849HGW2_9MICO</name>
<feature type="compositionally biased region" description="Low complexity" evidence="5">
    <location>
        <begin position="492"/>
        <end position="504"/>
    </location>
</feature>
<dbReference type="GO" id="GO:0050661">
    <property type="term" value="F:NADP binding"/>
    <property type="evidence" value="ECO:0007669"/>
    <property type="project" value="InterPro"/>
</dbReference>
<comment type="caution">
    <text evidence="6">The sequence shown here is derived from an EMBL/GenBank/DDBJ whole genome shotgun (WGS) entry which is preliminary data.</text>
</comment>
<dbReference type="RefSeq" id="WP_171243730.1">
    <property type="nucleotide sequence ID" value="NZ_JABEPQ010000002.1"/>
</dbReference>
<dbReference type="Gene3D" id="3.50.50.60">
    <property type="entry name" value="FAD/NAD(P)-binding domain"/>
    <property type="match status" value="2"/>
</dbReference>
<dbReference type="AlphaFoldDB" id="A0A849HGW2"/>
<accession>A0A849HGW2</accession>
<keyword evidence="7" id="KW-1185">Reference proteome</keyword>
<reference evidence="6 7" key="1">
    <citation type="submission" date="2020-04" db="EMBL/GenBank/DDBJ databases">
        <title>Knoellia sp. isolate from air conditioner.</title>
        <authorList>
            <person name="Chea S."/>
            <person name="Kim D.-U."/>
        </authorList>
    </citation>
    <scope>NUCLEOTIDE SEQUENCE [LARGE SCALE GENOMIC DNA]</scope>
    <source>
        <strain evidence="6 7">DB2414S</strain>
    </source>
</reference>
<dbReference type="SUPFAM" id="SSF51905">
    <property type="entry name" value="FAD/NAD(P)-binding domain"/>
    <property type="match status" value="2"/>
</dbReference>
<evidence type="ECO:0000313" key="7">
    <source>
        <dbReference type="Proteomes" id="UP000588586"/>
    </source>
</evidence>
<dbReference type="EMBL" id="JABEPQ010000002">
    <property type="protein sequence ID" value="NNM46658.1"/>
    <property type="molecule type" value="Genomic_DNA"/>
</dbReference>
<feature type="region of interest" description="Disordered" evidence="5">
    <location>
        <begin position="482"/>
        <end position="519"/>
    </location>
</feature>
<dbReference type="PANTHER" id="PTHR42877:SF4">
    <property type="entry name" value="FAD_NAD(P)-BINDING DOMAIN-CONTAINING PROTEIN-RELATED"/>
    <property type="match status" value="1"/>
</dbReference>
<organism evidence="6 7">
    <name type="scientific">Knoellia koreensis</name>
    <dbReference type="NCBI Taxonomy" id="2730921"/>
    <lineage>
        <taxon>Bacteria</taxon>
        <taxon>Bacillati</taxon>
        <taxon>Actinomycetota</taxon>
        <taxon>Actinomycetes</taxon>
        <taxon>Micrococcales</taxon>
        <taxon>Intrasporangiaceae</taxon>
        <taxon>Knoellia</taxon>
    </lineage>
</organism>
<evidence type="ECO:0000256" key="2">
    <source>
        <dbReference type="ARBA" id="ARBA00022630"/>
    </source>
</evidence>
<keyword evidence="2" id="KW-0285">Flavoprotein</keyword>
<gene>
    <name evidence="6" type="ORF">HJG52_11650</name>
</gene>
<protein>
    <submittedName>
        <fullName evidence="6">NAD(P)/FAD-dependent oxidoreductase</fullName>
    </submittedName>
</protein>
<keyword evidence="4" id="KW-0560">Oxidoreductase</keyword>
<dbReference type="PANTHER" id="PTHR42877">
    <property type="entry name" value="L-ORNITHINE N(5)-MONOOXYGENASE-RELATED"/>
    <property type="match status" value="1"/>
</dbReference>
<dbReference type="GO" id="GO:0050660">
    <property type="term" value="F:flavin adenine dinucleotide binding"/>
    <property type="evidence" value="ECO:0007669"/>
    <property type="project" value="InterPro"/>
</dbReference>
<evidence type="ECO:0000256" key="5">
    <source>
        <dbReference type="SAM" id="MobiDB-lite"/>
    </source>
</evidence>
<dbReference type="Proteomes" id="UP000588586">
    <property type="component" value="Unassembled WGS sequence"/>
</dbReference>
<evidence type="ECO:0000256" key="3">
    <source>
        <dbReference type="ARBA" id="ARBA00022827"/>
    </source>
</evidence>
<proteinExistence type="inferred from homology"/>
<keyword evidence="3" id="KW-0274">FAD</keyword>
<evidence type="ECO:0000256" key="4">
    <source>
        <dbReference type="ARBA" id="ARBA00023002"/>
    </source>
</evidence>
<evidence type="ECO:0000313" key="6">
    <source>
        <dbReference type="EMBL" id="NNM46658.1"/>
    </source>
</evidence>
<dbReference type="InterPro" id="IPR036188">
    <property type="entry name" value="FAD/NAD-bd_sf"/>
</dbReference>
<feature type="compositionally biased region" description="Basic and acidic residues" evidence="5">
    <location>
        <begin position="509"/>
        <end position="519"/>
    </location>
</feature>
<sequence>MSTPHHRVAIVGTGFSGLGMAVRLAQRGEHDYVVLEKADDVGGTWRDNRYPGCACDVPSRMYSFSFEQKPDWSRDFATAGEIWGYLRDVADRYAVRERIAFGADLRVAEWDEGARRWRLEAADGRTWTADSLVLGVGALHEPRLPDIAGLDTFAGELMHTANWPEGDDGLDGKRLAVVGTGASVVQLLPEVAPRAAHTTVFQRTPAWTMPKHDSLWSVARQERFRRYPWMQRLVRWRTYWELEARAPMFVRVPGAAKLVARMATKRLHRHVSDPETRAKLTPDYRIGCKRILLSDDYWRTFNRPDVSLETAAITAVEPAAVVTADGTRHEVDALVLGTGFDVKGSYERMDIRGLGGRRLNDEWSDGTRTNLGITVDGFPELYLLLGPNTGLGHNSVVLMIELATRYVLDRIEESRRTGPRVTTRAAVDRFVTEMGERSSHTVWSTGCHSWYLDDKGRNFTLWPGSTVSYWWRTRRAGKAGLVPVPSVGTNPTTDASTDAAATTALPGSTEKETEHVLAQ</sequence>
<dbReference type="InterPro" id="IPR020946">
    <property type="entry name" value="Flavin_mOase-like"/>
</dbReference>
<dbReference type="Pfam" id="PF00743">
    <property type="entry name" value="FMO-like"/>
    <property type="match status" value="1"/>
</dbReference>
<dbReference type="GO" id="GO:0004499">
    <property type="term" value="F:N,N-dimethylaniline monooxygenase activity"/>
    <property type="evidence" value="ECO:0007669"/>
    <property type="project" value="InterPro"/>
</dbReference>